<evidence type="ECO:0000313" key="3">
    <source>
        <dbReference type="Proteomes" id="UP000587002"/>
    </source>
</evidence>
<keyword evidence="3" id="KW-1185">Reference proteome</keyword>
<accession>A0A853ARE7</accession>
<comment type="caution">
    <text evidence="2">The sequence shown here is derived from an EMBL/GenBank/DDBJ whole genome shotgun (WGS) entry which is preliminary data.</text>
</comment>
<dbReference type="Proteomes" id="UP000587002">
    <property type="component" value="Unassembled WGS sequence"/>
</dbReference>
<dbReference type="AlphaFoldDB" id="A0A853ARE7"/>
<proteinExistence type="predicted"/>
<organism evidence="2 3">
    <name type="scientific">Saccharopolyspora hordei</name>
    <dbReference type="NCBI Taxonomy" id="1838"/>
    <lineage>
        <taxon>Bacteria</taxon>
        <taxon>Bacillati</taxon>
        <taxon>Actinomycetota</taxon>
        <taxon>Actinomycetes</taxon>
        <taxon>Pseudonocardiales</taxon>
        <taxon>Pseudonocardiaceae</taxon>
        <taxon>Saccharopolyspora</taxon>
    </lineage>
</organism>
<evidence type="ECO:0000256" key="1">
    <source>
        <dbReference type="SAM" id="MobiDB-lite"/>
    </source>
</evidence>
<dbReference type="EMBL" id="JACCFJ010000001">
    <property type="protein sequence ID" value="NYI83697.1"/>
    <property type="molecule type" value="Genomic_DNA"/>
</dbReference>
<feature type="region of interest" description="Disordered" evidence="1">
    <location>
        <begin position="54"/>
        <end position="79"/>
    </location>
</feature>
<protein>
    <submittedName>
        <fullName evidence="2">Uncharacterized protein</fullName>
    </submittedName>
</protein>
<reference evidence="2 3" key="1">
    <citation type="submission" date="2020-07" db="EMBL/GenBank/DDBJ databases">
        <title>Sequencing the genomes of 1000 actinobacteria strains.</title>
        <authorList>
            <person name="Klenk H.-P."/>
        </authorList>
    </citation>
    <scope>NUCLEOTIDE SEQUENCE [LARGE SCALE GENOMIC DNA]</scope>
    <source>
        <strain evidence="2 3">DSM 44065</strain>
    </source>
</reference>
<sequence length="94" mass="10049">MQDEVIRFAVPCRRPGIRFDVTGLSWDGSPGSRGIGGVLTAVEDMAPRLVRPWRSSVGHAGGEPVRTPTASSRRSVPHACSPWSAVGENIVDLL</sequence>
<gene>
    <name evidence="2" type="ORF">HNR68_002327</name>
</gene>
<name>A0A853ARE7_9PSEU</name>
<evidence type="ECO:0000313" key="2">
    <source>
        <dbReference type="EMBL" id="NYI83697.1"/>
    </source>
</evidence>